<organism evidence="8 9">
    <name type="scientific">Haloferula sargassicola</name>
    <dbReference type="NCBI Taxonomy" id="490096"/>
    <lineage>
        <taxon>Bacteria</taxon>
        <taxon>Pseudomonadati</taxon>
        <taxon>Verrucomicrobiota</taxon>
        <taxon>Verrucomicrobiia</taxon>
        <taxon>Verrucomicrobiales</taxon>
        <taxon>Verrucomicrobiaceae</taxon>
        <taxon>Haloferula</taxon>
    </lineage>
</organism>
<evidence type="ECO:0000256" key="4">
    <source>
        <dbReference type="ARBA" id="ARBA00022842"/>
    </source>
</evidence>
<keyword evidence="2 5" id="KW-0479">Metal-binding</keyword>
<dbReference type="InterPro" id="IPR005809">
    <property type="entry name" value="Succ_CoA_ligase-like_bsu"/>
</dbReference>
<dbReference type="InterPro" id="IPR005811">
    <property type="entry name" value="SUCC_ACL_C"/>
</dbReference>
<dbReference type="SUPFAM" id="SSF56059">
    <property type="entry name" value="Glutathione synthetase ATP-binding domain-like"/>
    <property type="match status" value="1"/>
</dbReference>
<feature type="binding site" evidence="5">
    <location>
        <position position="46"/>
    </location>
    <ligand>
        <name>ATP</name>
        <dbReference type="ChEBI" id="CHEBI:30616"/>
    </ligand>
</feature>
<dbReference type="SUPFAM" id="SSF52210">
    <property type="entry name" value="Succinyl-CoA synthetase domains"/>
    <property type="match status" value="1"/>
</dbReference>
<dbReference type="Gene3D" id="3.30.1490.20">
    <property type="entry name" value="ATP-grasp fold, A domain"/>
    <property type="match status" value="1"/>
</dbReference>
<comment type="catalytic activity">
    <reaction evidence="5">
        <text>GTP + succinate + CoA = succinyl-CoA + GDP + phosphate</text>
        <dbReference type="Rhea" id="RHEA:22120"/>
        <dbReference type="ChEBI" id="CHEBI:30031"/>
        <dbReference type="ChEBI" id="CHEBI:37565"/>
        <dbReference type="ChEBI" id="CHEBI:43474"/>
        <dbReference type="ChEBI" id="CHEBI:57287"/>
        <dbReference type="ChEBI" id="CHEBI:57292"/>
        <dbReference type="ChEBI" id="CHEBI:58189"/>
    </reaction>
</comment>
<feature type="domain" description="ATP-grasp" evidence="7">
    <location>
        <begin position="9"/>
        <end position="236"/>
    </location>
</feature>
<dbReference type="Gene3D" id="3.30.470.20">
    <property type="entry name" value="ATP-grasp fold, B domain"/>
    <property type="match status" value="1"/>
</dbReference>
<evidence type="ECO:0000259" key="7">
    <source>
        <dbReference type="PROSITE" id="PS50975"/>
    </source>
</evidence>
<feature type="binding site" evidence="5">
    <location>
        <position position="220"/>
    </location>
    <ligand>
        <name>Mg(2+)</name>
        <dbReference type="ChEBI" id="CHEBI:18420"/>
    </ligand>
</feature>
<feature type="binding site" evidence="5">
    <location>
        <begin position="328"/>
        <end position="330"/>
    </location>
    <ligand>
        <name>substrate</name>
        <note>ligand shared with subunit alpha</note>
    </ligand>
</feature>
<reference evidence="8 9" key="1">
    <citation type="submission" date="2024-02" db="EMBL/GenBank/DDBJ databases">
        <title>Haloferula sargassicola NBRC 104335.</title>
        <authorList>
            <person name="Ichikawa N."/>
            <person name="Katano-Makiyama Y."/>
            <person name="Hidaka K."/>
        </authorList>
    </citation>
    <scope>NUCLEOTIDE SEQUENCE [LARGE SCALE GENOMIC DNA]</scope>
    <source>
        <strain evidence="8 9">NBRC 104335</strain>
    </source>
</reference>
<comment type="similarity">
    <text evidence="5">Belongs to the succinate/malate CoA ligase beta subunit family.</text>
</comment>
<evidence type="ECO:0000256" key="5">
    <source>
        <dbReference type="HAMAP-Rule" id="MF_00558"/>
    </source>
</evidence>
<dbReference type="HAMAP" id="MF_00558">
    <property type="entry name" value="Succ_CoA_beta"/>
    <property type="match status" value="1"/>
</dbReference>
<dbReference type="NCBIfam" id="TIGR01016">
    <property type="entry name" value="sucCoAbeta"/>
    <property type="match status" value="1"/>
</dbReference>
<keyword evidence="5" id="KW-0816">Tricarboxylic acid cycle</keyword>
<comment type="pathway">
    <text evidence="5">Carbohydrate metabolism; tricarboxylic acid cycle; succinate from succinyl-CoA (ligase route): step 1/1.</text>
</comment>
<gene>
    <name evidence="5 8" type="primary">sucC</name>
    <name evidence="8" type="ORF">Hsar01_00210</name>
</gene>
<dbReference type="Proteomes" id="UP001476282">
    <property type="component" value="Unassembled WGS sequence"/>
</dbReference>
<dbReference type="PROSITE" id="PS50975">
    <property type="entry name" value="ATP_GRASP"/>
    <property type="match status" value="1"/>
</dbReference>
<feature type="binding site" evidence="5">
    <location>
        <position position="206"/>
    </location>
    <ligand>
        <name>Mg(2+)</name>
        <dbReference type="ChEBI" id="CHEBI:18420"/>
    </ligand>
</feature>
<comment type="subunit">
    <text evidence="5">Heterotetramer of two alpha and two beta subunits.</text>
</comment>
<evidence type="ECO:0000256" key="1">
    <source>
        <dbReference type="ARBA" id="ARBA00022598"/>
    </source>
</evidence>
<comment type="catalytic activity">
    <reaction evidence="5">
        <text>succinate + ATP + CoA = succinyl-CoA + ADP + phosphate</text>
        <dbReference type="Rhea" id="RHEA:17661"/>
        <dbReference type="ChEBI" id="CHEBI:30031"/>
        <dbReference type="ChEBI" id="CHEBI:30616"/>
        <dbReference type="ChEBI" id="CHEBI:43474"/>
        <dbReference type="ChEBI" id="CHEBI:57287"/>
        <dbReference type="ChEBI" id="CHEBI:57292"/>
        <dbReference type="ChEBI" id="CHEBI:456216"/>
        <dbReference type="EC" id="6.2.1.5"/>
    </reaction>
</comment>
<feature type="binding site" evidence="5">
    <location>
        <position position="109"/>
    </location>
    <ligand>
        <name>ATP</name>
        <dbReference type="ChEBI" id="CHEBI:30616"/>
    </ligand>
</feature>
<dbReference type="Pfam" id="PF00549">
    <property type="entry name" value="Ligase_CoA"/>
    <property type="match status" value="1"/>
</dbReference>
<keyword evidence="9" id="KW-1185">Reference proteome</keyword>
<accession>A0ABP9UH61</accession>
<name>A0ABP9UH61_9BACT</name>
<dbReference type="InterPro" id="IPR016102">
    <property type="entry name" value="Succinyl-CoA_synth-like"/>
</dbReference>
<dbReference type="NCBIfam" id="NF001913">
    <property type="entry name" value="PRK00696.1"/>
    <property type="match status" value="1"/>
</dbReference>
<comment type="caution">
    <text evidence="5">Lacks conserved residue(s) required for the propagation of feature annotation.</text>
</comment>
<comment type="cofactor">
    <cofactor evidence="5">
        <name>Mg(2+)</name>
        <dbReference type="ChEBI" id="CHEBI:18420"/>
    </cofactor>
    <text evidence="5">Binds 1 Mg(2+) ion per subunit.</text>
</comment>
<dbReference type="Gene3D" id="3.40.50.261">
    <property type="entry name" value="Succinyl-CoA synthetase domains"/>
    <property type="match status" value="1"/>
</dbReference>
<feature type="binding site" evidence="5">
    <location>
        <position position="114"/>
    </location>
    <ligand>
        <name>ATP</name>
        <dbReference type="ChEBI" id="CHEBI:30616"/>
    </ligand>
</feature>
<dbReference type="InterPro" id="IPR011761">
    <property type="entry name" value="ATP-grasp"/>
</dbReference>
<feature type="binding site" evidence="5">
    <location>
        <begin position="53"/>
        <end position="55"/>
    </location>
    <ligand>
        <name>ATP</name>
        <dbReference type="ChEBI" id="CHEBI:30616"/>
    </ligand>
</feature>
<keyword evidence="5 6" id="KW-0067">ATP-binding</keyword>
<dbReference type="InterPro" id="IPR013650">
    <property type="entry name" value="ATP-grasp_succ-CoA_synth-type"/>
</dbReference>
<proteinExistence type="inferred from homology"/>
<dbReference type="PROSITE" id="PS01217">
    <property type="entry name" value="SUCCINYL_COA_LIG_3"/>
    <property type="match status" value="1"/>
</dbReference>
<dbReference type="GO" id="GO:0016874">
    <property type="term" value="F:ligase activity"/>
    <property type="evidence" value="ECO:0007669"/>
    <property type="project" value="UniProtKB-KW"/>
</dbReference>
<dbReference type="Pfam" id="PF08442">
    <property type="entry name" value="ATP-grasp_2"/>
    <property type="match status" value="1"/>
</dbReference>
<evidence type="ECO:0000313" key="8">
    <source>
        <dbReference type="EMBL" id="GAA5481005.1"/>
    </source>
</evidence>
<keyword evidence="4 5" id="KW-0460">Magnesium</keyword>
<dbReference type="PIRSF" id="PIRSF001554">
    <property type="entry name" value="SucCS_beta"/>
    <property type="match status" value="1"/>
</dbReference>
<comment type="caution">
    <text evidence="8">The sequence shown here is derived from an EMBL/GenBank/DDBJ whole genome shotgun (WGS) entry which is preliminary data.</text>
</comment>
<dbReference type="InterPro" id="IPR013815">
    <property type="entry name" value="ATP_grasp_subdomain_1"/>
</dbReference>
<feature type="binding site" evidence="5">
    <location>
        <position position="271"/>
    </location>
    <ligand>
        <name>substrate</name>
        <note>ligand shared with subunit alpha</note>
    </ligand>
</feature>
<keyword evidence="1 5" id="KW-0436">Ligase</keyword>
<dbReference type="PANTHER" id="PTHR11815:SF10">
    <property type="entry name" value="SUCCINATE--COA LIGASE [GDP-FORMING] SUBUNIT BETA, MITOCHONDRIAL"/>
    <property type="match status" value="1"/>
</dbReference>
<keyword evidence="3 5" id="KW-0547">Nucleotide-binding</keyword>
<dbReference type="PANTHER" id="PTHR11815">
    <property type="entry name" value="SUCCINYL-COA SYNTHETASE BETA CHAIN"/>
    <property type="match status" value="1"/>
</dbReference>
<dbReference type="EC" id="6.2.1.5" evidence="5"/>
<dbReference type="InterPro" id="IPR017866">
    <property type="entry name" value="Succ-CoA_synthase_bsu_CS"/>
</dbReference>
<evidence type="ECO:0000256" key="6">
    <source>
        <dbReference type="PROSITE-ProRule" id="PRU00409"/>
    </source>
</evidence>
<evidence type="ECO:0000313" key="9">
    <source>
        <dbReference type="Proteomes" id="UP001476282"/>
    </source>
</evidence>
<dbReference type="EMBL" id="BAABRI010000001">
    <property type="protein sequence ID" value="GAA5481005.1"/>
    <property type="molecule type" value="Genomic_DNA"/>
</dbReference>
<protein>
    <recommendedName>
        <fullName evidence="5">Succinate--CoA ligase [ADP-forming] subunit beta</fullName>
        <ecNumber evidence="5">6.2.1.5</ecNumber>
    </recommendedName>
    <alternativeName>
        <fullName evidence="5">Succinyl-CoA synthetase subunit beta</fullName>
        <shortName evidence="5">SCS-beta</shortName>
    </alternativeName>
</protein>
<evidence type="ECO:0000256" key="2">
    <source>
        <dbReference type="ARBA" id="ARBA00022723"/>
    </source>
</evidence>
<evidence type="ECO:0000256" key="3">
    <source>
        <dbReference type="ARBA" id="ARBA00022741"/>
    </source>
</evidence>
<comment type="function">
    <text evidence="5">Succinyl-CoA synthetase functions in the citric acid cycle (TCA), coupling the hydrolysis of succinyl-CoA to the synthesis of either ATP or GTP and thus represents the only step of substrate-level phosphorylation in the TCA. The beta subunit provides nucleotide specificity of the enzyme and binds the substrate succinate, while the binding sites for coenzyme A and phosphate are found in the alpha subunit.</text>
</comment>
<sequence length="393" mass="41938">MNIHEYQAKELFDQYGVASPKGKVASTPDEAAEAAREFAGSKLVIKAQVHAGGRGKGHFKNGFQGGVHLIESPEQAAEFAGKMLNETLVTVQTGEEGRVVRKVMVAEAVDIEHEYYLSILMDRGTSRPVIVASTEGGMSIEDVAHDTPEKIIRQFVHPLIGLQPYELRKLSATLGFHGEQSKEFCRLVAKLYKMFIACDCSMVEINPLVTTPDGRVLALDAKFGFDDNALFRHPEIVAMRDPEEEDPREVAASEYDLNYIGLDGNIACLVNGAGLAMATMDIIKHYGGEPANFLDVGGGASKEQVTAAFKIILGDPNVKGILINIFGGIMDCNVIAEGVIAAAKETGLPIPLVVRLEGNNVEAGKATLAASGLDIVSGDGMADAAQKIVAAVS</sequence>
<dbReference type="RefSeq" id="WP_353565161.1">
    <property type="nucleotide sequence ID" value="NZ_BAABRI010000001.1"/>
</dbReference>